<keyword evidence="1" id="KW-0472">Membrane</keyword>
<keyword evidence="1" id="KW-1133">Transmembrane helix</keyword>
<organism evidence="2 3">
    <name type="scientific">Anaerosporobacter mobilis DSM 15930</name>
    <dbReference type="NCBI Taxonomy" id="1120996"/>
    <lineage>
        <taxon>Bacteria</taxon>
        <taxon>Bacillati</taxon>
        <taxon>Bacillota</taxon>
        <taxon>Clostridia</taxon>
        <taxon>Lachnospirales</taxon>
        <taxon>Lachnospiraceae</taxon>
        <taxon>Anaerosporobacter</taxon>
    </lineage>
</organism>
<dbReference type="Proteomes" id="UP000184038">
    <property type="component" value="Unassembled WGS sequence"/>
</dbReference>
<sequence>MYTKLLKHECKANLRYLIPLYIILFFTTITVIGLSYITFITDKLPFITNLFFFGYILSLILLSAFTIVLVIYRFYKNFMTGEGYLMFTLPASTHALILSKLTTAMLSIIVTFFLVFASIFLVGNTVSRSVHLDIPMQSFSLSNYVDHLGIGNIFYLIILVILAIALQTLFYYLCISIGQMITQNKLIGSLIAYIALSTILQVVALIAIVPIGILVKDPNNILSYIHILLPIMILGSIFITVIFYLGIHYILKKKLNLE</sequence>
<evidence type="ECO:0008006" key="4">
    <source>
        <dbReference type="Google" id="ProtNLM"/>
    </source>
</evidence>
<dbReference type="EMBL" id="FRCP01000007">
    <property type="protein sequence ID" value="SHM21606.1"/>
    <property type="molecule type" value="Genomic_DNA"/>
</dbReference>
<feature type="transmembrane region" description="Helical" evidence="1">
    <location>
        <begin position="52"/>
        <end position="75"/>
    </location>
</feature>
<feature type="transmembrane region" description="Helical" evidence="1">
    <location>
        <begin position="186"/>
        <end position="215"/>
    </location>
</feature>
<protein>
    <recommendedName>
        <fullName evidence="4">ABC-2 family transporter protein</fullName>
    </recommendedName>
</protein>
<evidence type="ECO:0000313" key="3">
    <source>
        <dbReference type="Proteomes" id="UP000184038"/>
    </source>
</evidence>
<feature type="transmembrane region" description="Helical" evidence="1">
    <location>
        <begin position="96"/>
        <end position="122"/>
    </location>
</feature>
<feature type="transmembrane region" description="Helical" evidence="1">
    <location>
        <begin position="20"/>
        <end position="40"/>
    </location>
</feature>
<evidence type="ECO:0000256" key="1">
    <source>
        <dbReference type="SAM" id="Phobius"/>
    </source>
</evidence>
<feature type="transmembrane region" description="Helical" evidence="1">
    <location>
        <begin position="221"/>
        <end position="247"/>
    </location>
</feature>
<accession>A0A1M7GZW1</accession>
<proteinExistence type="predicted"/>
<dbReference type="OrthoDB" id="9816138at2"/>
<gene>
    <name evidence="2" type="ORF">SAMN02746066_01205</name>
</gene>
<dbReference type="RefSeq" id="WP_073284541.1">
    <property type="nucleotide sequence ID" value="NZ_FRCP01000007.1"/>
</dbReference>
<name>A0A1M7GZW1_9FIRM</name>
<dbReference type="AlphaFoldDB" id="A0A1M7GZW1"/>
<dbReference type="STRING" id="1120996.SAMN02746066_01205"/>
<evidence type="ECO:0000313" key="2">
    <source>
        <dbReference type="EMBL" id="SHM21606.1"/>
    </source>
</evidence>
<keyword evidence="3" id="KW-1185">Reference proteome</keyword>
<keyword evidence="1" id="KW-0812">Transmembrane</keyword>
<reference evidence="2 3" key="1">
    <citation type="submission" date="2016-11" db="EMBL/GenBank/DDBJ databases">
        <authorList>
            <person name="Jaros S."/>
            <person name="Januszkiewicz K."/>
            <person name="Wedrychowicz H."/>
        </authorList>
    </citation>
    <scope>NUCLEOTIDE SEQUENCE [LARGE SCALE GENOMIC DNA]</scope>
    <source>
        <strain evidence="2 3">DSM 15930</strain>
    </source>
</reference>
<feature type="transmembrane region" description="Helical" evidence="1">
    <location>
        <begin position="153"/>
        <end position="174"/>
    </location>
</feature>